<protein>
    <submittedName>
        <fullName evidence="3">Uncharacterized protein</fullName>
    </submittedName>
</protein>
<dbReference type="EMBL" id="LGRX02019517">
    <property type="protein sequence ID" value="KAK3258460.1"/>
    <property type="molecule type" value="Genomic_DNA"/>
</dbReference>
<keyword evidence="1" id="KW-0175">Coiled coil</keyword>
<name>A0AAE0FEY8_9CHLO</name>
<evidence type="ECO:0000313" key="3">
    <source>
        <dbReference type="EMBL" id="KAK3258460.1"/>
    </source>
</evidence>
<evidence type="ECO:0000256" key="2">
    <source>
        <dbReference type="SAM" id="MobiDB-lite"/>
    </source>
</evidence>
<organism evidence="3 4">
    <name type="scientific">Cymbomonas tetramitiformis</name>
    <dbReference type="NCBI Taxonomy" id="36881"/>
    <lineage>
        <taxon>Eukaryota</taxon>
        <taxon>Viridiplantae</taxon>
        <taxon>Chlorophyta</taxon>
        <taxon>Pyramimonadophyceae</taxon>
        <taxon>Pyramimonadales</taxon>
        <taxon>Pyramimonadaceae</taxon>
        <taxon>Cymbomonas</taxon>
    </lineage>
</organism>
<gene>
    <name evidence="3" type="ORF">CYMTET_32493</name>
</gene>
<sequence>MEQHELKVIELETQLGTQLEAQLLAEQQTLKNLPNKSQPWPVQIMELVWMDPAASNSQLASMIKWLCSAFAAAAVIQLVMLYQCVRMKTKKANQSASALRTDNERLQLALAVTQGNAQDAARTAEQLSSEKRAGSETLRKLQADLQSTEARAAENLANRAHQIEALNARVSELEGSLRVAEERAVEGAMVSVESVTLKGEIQELKAALREAETRAAEASSVTEEMSALQYQVNHLKVLHAAEEQARLAAESKVKTVTWAEDKAADKEELRLSQNATPEQDAQPVEENQGADELDEQVLREYDHEQDKSIFGIMCCA</sequence>
<proteinExistence type="predicted"/>
<keyword evidence="4" id="KW-1185">Reference proteome</keyword>
<reference evidence="3 4" key="1">
    <citation type="journal article" date="2015" name="Genome Biol. Evol.">
        <title>Comparative Genomics of a Bacterivorous Green Alga Reveals Evolutionary Causalities and Consequences of Phago-Mixotrophic Mode of Nutrition.</title>
        <authorList>
            <person name="Burns J.A."/>
            <person name="Paasch A."/>
            <person name="Narechania A."/>
            <person name="Kim E."/>
        </authorList>
    </citation>
    <scope>NUCLEOTIDE SEQUENCE [LARGE SCALE GENOMIC DNA]</scope>
    <source>
        <strain evidence="3 4">PLY_AMNH</strain>
    </source>
</reference>
<comment type="caution">
    <text evidence="3">The sequence shown here is derived from an EMBL/GenBank/DDBJ whole genome shotgun (WGS) entry which is preliminary data.</text>
</comment>
<evidence type="ECO:0000313" key="4">
    <source>
        <dbReference type="Proteomes" id="UP001190700"/>
    </source>
</evidence>
<dbReference type="AlphaFoldDB" id="A0AAE0FEY8"/>
<dbReference type="Proteomes" id="UP001190700">
    <property type="component" value="Unassembled WGS sequence"/>
</dbReference>
<accession>A0AAE0FEY8</accession>
<feature type="region of interest" description="Disordered" evidence="2">
    <location>
        <begin position="265"/>
        <end position="302"/>
    </location>
</feature>
<feature type="coiled-coil region" evidence="1">
    <location>
        <begin position="124"/>
        <end position="221"/>
    </location>
</feature>
<evidence type="ECO:0000256" key="1">
    <source>
        <dbReference type="SAM" id="Coils"/>
    </source>
</evidence>